<evidence type="ECO:0000259" key="2">
    <source>
        <dbReference type="Pfam" id="PF14338"/>
    </source>
</evidence>
<organism evidence="3">
    <name type="scientific">Planktothricoides sp. SpSt-374</name>
    <dbReference type="NCBI Taxonomy" id="2282167"/>
    <lineage>
        <taxon>Bacteria</taxon>
        <taxon>Bacillati</taxon>
        <taxon>Cyanobacteriota</taxon>
        <taxon>Cyanophyceae</taxon>
        <taxon>Oscillatoriophycideae</taxon>
        <taxon>Oscillatoriales</taxon>
        <taxon>Oscillatoriaceae</taxon>
        <taxon>Planktothricoides</taxon>
    </lineage>
</organism>
<comment type="caution">
    <text evidence="3">The sequence shown here is derived from an EMBL/GenBank/DDBJ whole genome shotgun (WGS) entry which is preliminary data.</text>
</comment>
<dbReference type="EMBL" id="DSPX01000139">
    <property type="protein sequence ID" value="HGG01729.1"/>
    <property type="molecule type" value="Genomic_DNA"/>
</dbReference>
<name>A0A7C3ZWW1_9CYAN</name>
<feature type="compositionally biased region" description="Acidic residues" evidence="1">
    <location>
        <begin position="224"/>
        <end position="235"/>
    </location>
</feature>
<dbReference type="Pfam" id="PF14338">
    <property type="entry name" value="Mrr_N"/>
    <property type="match status" value="1"/>
</dbReference>
<proteinExistence type="predicted"/>
<feature type="region of interest" description="Disordered" evidence="1">
    <location>
        <begin position="224"/>
        <end position="246"/>
    </location>
</feature>
<reference evidence="3" key="1">
    <citation type="journal article" date="2020" name="mSystems">
        <title>Genome- and Community-Level Interaction Insights into Carbon Utilization and Element Cycling Functions of Hydrothermarchaeota in Hydrothermal Sediment.</title>
        <authorList>
            <person name="Zhou Z."/>
            <person name="Liu Y."/>
            <person name="Xu W."/>
            <person name="Pan J."/>
            <person name="Luo Z.H."/>
            <person name="Li M."/>
        </authorList>
    </citation>
    <scope>NUCLEOTIDE SEQUENCE [LARGE SCALE GENOMIC DNA]</scope>
    <source>
        <strain evidence="3">SpSt-374</strain>
    </source>
</reference>
<sequence>MTVATLTQILALVGKLDDAGAADTPRMRFRSYLQSHITDIGQIRAWIGECLDNSGDQYSRALQDTVNRLGELLGFQVTYGRYQGVRGEIGFDGHWVSPSKDFHIVAEVKTSEVYPIKTSALVGYIDALISDHRIPSRDQASGLYIVGRSTPEISQLENSILAERRTDQLRIISVHSLLTLGEMMEKQSLNHADILSLIIPASPRIDSIVGLMARFAGYLPPEDYDAETPDIDDESQSNLDEPNSQKRLHKSVITPQSAYEIPILKALDELGGSGKKKDVLKRVGELMQDMLPEIDYEILPSTGEQRWYNTAAWARNTLIKKGLVKNDSPRGLWEISDEGKRYLGG</sequence>
<accession>A0A7C3ZWW1</accession>
<dbReference type="AlphaFoldDB" id="A0A7C3ZWW1"/>
<evidence type="ECO:0000313" key="3">
    <source>
        <dbReference type="EMBL" id="HGG01729.1"/>
    </source>
</evidence>
<evidence type="ECO:0000256" key="1">
    <source>
        <dbReference type="SAM" id="MobiDB-lite"/>
    </source>
</evidence>
<protein>
    <recommendedName>
        <fullName evidence="2">Restriction system protein Mrr-like N-terminal domain-containing protein</fullName>
    </recommendedName>
</protein>
<dbReference type="InterPro" id="IPR025745">
    <property type="entry name" value="Mrr-like_N_dom"/>
</dbReference>
<feature type="domain" description="Restriction system protein Mrr-like N-terminal" evidence="2">
    <location>
        <begin position="259"/>
        <end position="343"/>
    </location>
</feature>
<gene>
    <name evidence="3" type="ORF">ENR15_14015</name>
</gene>